<dbReference type="GO" id="GO:0043856">
    <property type="term" value="F:anti-sigma factor antagonist activity"/>
    <property type="evidence" value="ECO:0007669"/>
    <property type="project" value="InterPro"/>
</dbReference>
<evidence type="ECO:0000313" key="5">
    <source>
        <dbReference type="Proteomes" id="UP000198426"/>
    </source>
</evidence>
<keyword evidence="5" id="KW-1185">Reference proteome</keyword>
<dbReference type="InterPro" id="IPR036513">
    <property type="entry name" value="STAS_dom_sf"/>
</dbReference>
<reference evidence="4 5" key="1">
    <citation type="submission" date="2017-06" db="EMBL/GenBank/DDBJ databases">
        <authorList>
            <person name="Kim H.J."/>
            <person name="Triplett B.A."/>
        </authorList>
    </citation>
    <scope>NUCLEOTIDE SEQUENCE [LARGE SCALE GENOMIC DNA]</scope>
    <source>
        <strain evidence="4 5">DSM 29339</strain>
    </source>
</reference>
<gene>
    <name evidence="4" type="ORF">SAMN05421757_105324</name>
</gene>
<evidence type="ECO:0000256" key="1">
    <source>
        <dbReference type="ARBA" id="ARBA00009013"/>
    </source>
</evidence>
<accession>A0A239JK37</accession>
<dbReference type="PANTHER" id="PTHR33495:SF2">
    <property type="entry name" value="ANTI-SIGMA FACTOR ANTAGONIST TM_1081-RELATED"/>
    <property type="match status" value="1"/>
</dbReference>
<dbReference type="SUPFAM" id="SSF52091">
    <property type="entry name" value="SpoIIaa-like"/>
    <property type="match status" value="1"/>
</dbReference>
<evidence type="ECO:0000256" key="2">
    <source>
        <dbReference type="RuleBase" id="RU003749"/>
    </source>
</evidence>
<dbReference type="PROSITE" id="PS50801">
    <property type="entry name" value="STAS"/>
    <property type="match status" value="1"/>
</dbReference>
<proteinExistence type="inferred from homology"/>
<evidence type="ECO:0000313" key="4">
    <source>
        <dbReference type="EMBL" id="SNT06170.1"/>
    </source>
</evidence>
<dbReference type="Gene3D" id="3.30.750.24">
    <property type="entry name" value="STAS domain"/>
    <property type="match status" value="1"/>
</dbReference>
<dbReference type="AlphaFoldDB" id="A0A239JK37"/>
<dbReference type="Pfam" id="PF01740">
    <property type="entry name" value="STAS"/>
    <property type="match status" value="1"/>
</dbReference>
<dbReference type="Proteomes" id="UP000198426">
    <property type="component" value="Unassembled WGS sequence"/>
</dbReference>
<dbReference type="InterPro" id="IPR002645">
    <property type="entry name" value="STAS_dom"/>
</dbReference>
<sequence>MEFETRTEGNVLRIDVLATRIDAACAIQFKDRMRDLCADCPERVVLDLQRVDFLDSSGLGAVVAAMKFLGNGRRLELAGLTPKVSKVFRLTRMDSVFTIHQSADDVLDSGSSAA</sequence>
<dbReference type="CDD" id="cd07043">
    <property type="entry name" value="STAS_anti-anti-sigma_factors"/>
    <property type="match status" value="1"/>
</dbReference>
<protein>
    <recommendedName>
        <fullName evidence="2">Anti-sigma factor antagonist</fullName>
    </recommendedName>
</protein>
<evidence type="ECO:0000259" key="3">
    <source>
        <dbReference type="PROSITE" id="PS50801"/>
    </source>
</evidence>
<dbReference type="RefSeq" id="WP_089233887.1">
    <property type="nucleotide sequence ID" value="NZ_FZOY01000005.1"/>
</dbReference>
<feature type="domain" description="STAS" evidence="3">
    <location>
        <begin position="21"/>
        <end position="110"/>
    </location>
</feature>
<name>A0A239JK37_9RHOB</name>
<dbReference type="NCBIfam" id="TIGR00377">
    <property type="entry name" value="ant_ant_sig"/>
    <property type="match status" value="1"/>
</dbReference>
<dbReference type="PANTHER" id="PTHR33495">
    <property type="entry name" value="ANTI-SIGMA FACTOR ANTAGONIST TM_1081-RELATED-RELATED"/>
    <property type="match status" value="1"/>
</dbReference>
<dbReference type="InterPro" id="IPR003658">
    <property type="entry name" value="Anti-sigma_ant"/>
</dbReference>
<dbReference type="OrthoDB" id="9796076at2"/>
<comment type="similarity">
    <text evidence="1 2">Belongs to the anti-sigma-factor antagonist family.</text>
</comment>
<organism evidence="4 5">
    <name type="scientific">Tropicimonas sediminicola</name>
    <dbReference type="NCBI Taxonomy" id="1031541"/>
    <lineage>
        <taxon>Bacteria</taxon>
        <taxon>Pseudomonadati</taxon>
        <taxon>Pseudomonadota</taxon>
        <taxon>Alphaproteobacteria</taxon>
        <taxon>Rhodobacterales</taxon>
        <taxon>Roseobacteraceae</taxon>
        <taxon>Tropicimonas</taxon>
    </lineage>
</organism>
<dbReference type="EMBL" id="FZOY01000005">
    <property type="protein sequence ID" value="SNT06170.1"/>
    <property type="molecule type" value="Genomic_DNA"/>
</dbReference>